<reference evidence="1 2" key="1">
    <citation type="submission" date="2015-02" db="EMBL/GenBank/DDBJ databases">
        <title>Draft genome sequence of Kitasatospora griseola MF730-N6, a bafilomycin, terpentecin and satosporin producer.</title>
        <authorList>
            <person name="Arens J.C."/>
            <person name="Haltli B."/>
            <person name="Kerr R.G."/>
        </authorList>
    </citation>
    <scope>NUCLEOTIDE SEQUENCE [LARGE SCALE GENOMIC DNA]</scope>
    <source>
        <strain evidence="1 2">MF730-N6</strain>
    </source>
</reference>
<sequence length="329" mass="36935">MTNGIPVEADWHDAPGLLEGAGSLPLTLEQCDLGYWFGAVAQGTLAGRPRGYSADVVTPEYMREPGPLREALRLELAYRALDEEAATKVLADYVATAPGVKELEFFSTQLLDEARHHMIFRDHLLNLGLPKEGLMDWIRTVGADYEKQVLRPIKEFAQQITRTEGDFIGGVVAFAIIIEGVLAASTELSERKWGVLDPVAGEIARGAAIDEIRHLAVGSSIVREHLIKHPEEREHVIGILHRGRELWGEINDREFVMHREELFQEGMLQRRDVLEGFELFPGTMLLDTTAQSRWDLAAKWNDELAESRLRYMGIPEAIDLLRAQAPRIL</sequence>
<dbReference type="STRING" id="2064.TR51_27850"/>
<dbReference type="PATRIC" id="fig|2064.6.peg.5910"/>
<dbReference type="AlphaFoldDB" id="A0A0D0N3U6"/>
<evidence type="ECO:0000313" key="2">
    <source>
        <dbReference type="Proteomes" id="UP000032066"/>
    </source>
</evidence>
<keyword evidence="2" id="KW-1185">Reference proteome</keyword>
<dbReference type="Proteomes" id="UP000032066">
    <property type="component" value="Unassembled WGS sequence"/>
</dbReference>
<dbReference type="Gene3D" id="1.10.620.20">
    <property type="entry name" value="Ribonucleotide Reductase, subunit A"/>
    <property type="match status" value="1"/>
</dbReference>
<evidence type="ECO:0000313" key="1">
    <source>
        <dbReference type="EMBL" id="KIQ62760.1"/>
    </source>
</evidence>
<dbReference type="EMBL" id="JXZB01000004">
    <property type="protein sequence ID" value="KIQ62760.1"/>
    <property type="molecule type" value="Genomic_DNA"/>
</dbReference>
<proteinExistence type="predicted"/>
<accession>A0A0D0N3U6</accession>
<name>A0A0D0N3U6_KITGR</name>
<dbReference type="OrthoDB" id="3862142at2"/>
<comment type="caution">
    <text evidence="1">The sequence shown here is derived from an EMBL/GenBank/DDBJ whole genome shotgun (WGS) entry which is preliminary data.</text>
</comment>
<dbReference type="InterPro" id="IPR009078">
    <property type="entry name" value="Ferritin-like_SF"/>
</dbReference>
<dbReference type="GO" id="GO:0016491">
    <property type="term" value="F:oxidoreductase activity"/>
    <property type="evidence" value="ECO:0007669"/>
    <property type="project" value="InterPro"/>
</dbReference>
<protein>
    <submittedName>
        <fullName evidence="1">VlmB-like protein</fullName>
    </submittedName>
</protein>
<dbReference type="InterPro" id="IPR012348">
    <property type="entry name" value="RNR-like"/>
</dbReference>
<dbReference type="RefSeq" id="WP_043915002.1">
    <property type="nucleotide sequence ID" value="NZ_JBFBDQ010000002.1"/>
</dbReference>
<organism evidence="1 2">
    <name type="scientific">Kitasatospora griseola</name>
    <name type="common">Streptomyces griseolosporeus</name>
    <dbReference type="NCBI Taxonomy" id="2064"/>
    <lineage>
        <taxon>Bacteria</taxon>
        <taxon>Bacillati</taxon>
        <taxon>Actinomycetota</taxon>
        <taxon>Actinomycetes</taxon>
        <taxon>Kitasatosporales</taxon>
        <taxon>Streptomycetaceae</taxon>
        <taxon>Kitasatospora</taxon>
    </lineage>
</organism>
<gene>
    <name evidence="1" type="ORF">TR51_27850</name>
</gene>
<dbReference type="SUPFAM" id="SSF47240">
    <property type="entry name" value="Ferritin-like"/>
    <property type="match status" value="1"/>
</dbReference>